<evidence type="ECO:0008006" key="4">
    <source>
        <dbReference type="Google" id="ProtNLM"/>
    </source>
</evidence>
<proteinExistence type="predicted"/>
<keyword evidence="1" id="KW-0732">Signal</keyword>
<evidence type="ECO:0000313" key="2">
    <source>
        <dbReference type="EMBL" id="MBD3925551.1"/>
    </source>
</evidence>
<feature type="chain" id="PRO_5046815067" description="Ricin B lectin domain-containing protein" evidence="1">
    <location>
        <begin position="26"/>
        <end position="514"/>
    </location>
</feature>
<protein>
    <recommendedName>
        <fullName evidence="4">Ricin B lectin domain-containing protein</fullName>
    </recommendedName>
</protein>
<organism evidence="2 3">
    <name type="scientific">Nocardioides cavernae</name>
    <dbReference type="NCBI Taxonomy" id="1921566"/>
    <lineage>
        <taxon>Bacteria</taxon>
        <taxon>Bacillati</taxon>
        <taxon>Actinomycetota</taxon>
        <taxon>Actinomycetes</taxon>
        <taxon>Propionibacteriales</taxon>
        <taxon>Nocardioidaceae</taxon>
        <taxon>Nocardioides</taxon>
    </lineage>
</organism>
<dbReference type="Proteomes" id="UP000618818">
    <property type="component" value="Unassembled WGS sequence"/>
</dbReference>
<evidence type="ECO:0000256" key="1">
    <source>
        <dbReference type="SAM" id="SignalP"/>
    </source>
</evidence>
<feature type="signal peptide" evidence="1">
    <location>
        <begin position="1"/>
        <end position="25"/>
    </location>
</feature>
<accession>A0ABR8NEA6</accession>
<dbReference type="RefSeq" id="WP_191195191.1">
    <property type="nucleotide sequence ID" value="NZ_JACXYZ010000001.1"/>
</dbReference>
<name>A0ABR8NEA6_9ACTN</name>
<keyword evidence="3" id="KW-1185">Reference proteome</keyword>
<sequence>MSRITGVIVALATTAAVLTGSTSGAAPPSAPGGVPGLADLPREIEGGVELTLADGDVFRVWVDEDYRTVWGKRYDAATRMWGGRQEVLREKDLSCGDVDARTANGAVAVMAKCDRGSYSDDQAPTASHALWSADTVTWSSFLLEGEAYDEPGISPGGNRAVWPEFHGYVTWGPEGFTRYAFEAPREEYTTTVTITDDAQISYLYGAHVSRRRCAMVVLTRTGDAAPTRQEVEVDDSCQDRNFANVDSNTAVFGEFALPASVAVISRPDSSSPWAVTRVAPLDAPGLTLVQRGLRTDIFTAPGVPLVALGSRSGRRVRAQVYDPVGQAWGPAVSVHESRTRCRWGSSETVQPLAVLVAVVTCGGNNVALTTRDGLAWQALRMGPRTLGQSADGRYVAVPGPTSTHVISPERGVVTLPGGVTGRCDVVVPDGPDGAVQLVAGQHSRRWPVLLRHLSADGAYRLGRSSAPTAGRCAGTEQSWDRPSRFEMDSTRIDQGQTVGIVRRGDGWTVRIQRW</sequence>
<reference evidence="2 3" key="1">
    <citation type="submission" date="2020-09" db="EMBL/GenBank/DDBJ databases">
        <title>novel species in genus Nocardioides.</title>
        <authorList>
            <person name="Zhang G."/>
        </authorList>
    </citation>
    <scope>NUCLEOTIDE SEQUENCE [LARGE SCALE GENOMIC DNA]</scope>
    <source>
        <strain evidence="2 3">KCTC 39551</strain>
    </source>
</reference>
<comment type="caution">
    <text evidence="2">The sequence shown here is derived from an EMBL/GenBank/DDBJ whole genome shotgun (WGS) entry which is preliminary data.</text>
</comment>
<dbReference type="EMBL" id="JACXYZ010000001">
    <property type="protein sequence ID" value="MBD3925551.1"/>
    <property type="molecule type" value="Genomic_DNA"/>
</dbReference>
<evidence type="ECO:0000313" key="3">
    <source>
        <dbReference type="Proteomes" id="UP000618818"/>
    </source>
</evidence>
<gene>
    <name evidence="2" type="ORF">IEZ26_13020</name>
</gene>